<dbReference type="VEuPathDB" id="VectorBase:RPRC011012"/>
<protein>
    <submittedName>
        <fullName evidence="1">Uncharacterized protein</fullName>
    </submittedName>
</protein>
<dbReference type="HOGENOM" id="CLU_1463061_0_0_1"/>
<accession>T1I3Z3</accession>
<dbReference type="Proteomes" id="UP000015103">
    <property type="component" value="Unassembled WGS sequence"/>
</dbReference>
<dbReference type="AlphaFoldDB" id="T1I3Z3"/>
<dbReference type="InParanoid" id="T1I3Z3"/>
<sequence>MEVLYLEEKCQFGNSIEYIKLHFNHPYSSSKLVPGDEIHISVQHQDIANKVEGKWRLRDAFYEEPFKMQDFFMLTIISIRFLQAAGCRLLHFIIIMEVLYLEEKCQFDNSIECIELRFYHPYSSSKLVLGDEIHISVQHQDIANKVEGKWRFRDAFFEEPIKMQDFFMLTNNSIRFLQAAGYFVL</sequence>
<proteinExistence type="predicted"/>
<keyword evidence="2" id="KW-1185">Reference proteome</keyword>
<evidence type="ECO:0000313" key="1">
    <source>
        <dbReference type="EnsemblMetazoa" id="RPRC011012-PA"/>
    </source>
</evidence>
<evidence type="ECO:0000313" key="2">
    <source>
        <dbReference type="Proteomes" id="UP000015103"/>
    </source>
</evidence>
<organism evidence="1 2">
    <name type="scientific">Rhodnius prolixus</name>
    <name type="common">Triatomid bug</name>
    <dbReference type="NCBI Taxonomy" id="13249"/>
    <lineage>
        <taxon>Eukaryota</taxon>
        <taxon>Metazoa</taxon>
        <taxon>Ecdysozoa</taxon>
        <taxon>Arthropoda</taxon>
        <taxon>Hexapoda</taxon>
        <taxon>Insecta</taxon>
        <taxon>Pterygota</taxon>
        <taxon>Neoptera</taxon>
        <taxon>Paraneoptera</taxon>
        <taxon>Hemiptera</taxon>
        <taxon>Heteroptera</taxon>
        <taxon>Panheteroptera</taxon>
        <taxon>Cimicomorpha</taxon>
        <taxon>Reduviidae</taxon>
        <taxon>Triatominae</taxon>
        <taxon>Rhodnius</taxon>
    </lineage>
</organism>
<dbReference type="EnsemblMetazoa" id="RPRC011012-RA">
    <property type="protein sequence ID" value="RPRC011012-PA"/>
    <property type="gene ID" value="RPRC011012"/>
</dbReference>
<dbReference type="EMBL" id="ACPB03032251">
    <property type="status" value="NOT_ANNOTATED_CDS"/>
    <property type="molecule type" value="Genomic_DNA"/>
</dbReference>
<reference evidence="1" key="1">
    <citation type="submission" date="2015-05" db="UniProtKB">
        <authorList>
            <consortium name="EnsemblMetazoa"/>
        </authorList>
    </citation>
    <scope>IDENTIFICATION</scope>
</reference>
<name>T1I3Z3_RHOPR</name>